<dbReference type="SMART" id="SM00254">
    <property type="entry name" value="ShKT"/>
    <property type="match status" value="2"/>
</dbReference>
<dbReference type="Proteomes" id="UP000005239">
    <property type="component" value="Unassembled WGS sequence"/>
</dbReference>
<evidence type="ECO:0000256" key="1">
    <source>
        <dbReference type="PROSITE-ProRule" id="PRU01005"/>
    </source>
</evidence>
<dbReference type="PANTHER" id="PTHR21724:SF94">
    <property type="entry name" value="SHKT DOMAIN-CONTAINING PROTEIN"/>
    <property type="match status" value="1"/>
</dbReference>
<dbReference type="AlphaFoldDB" id="A0A2A6BA44"/>
<proteinExistence type="predicted"/>
<dbReference type="Pfam" id="PF01549">
    <property type="entry name" value="ShK"/>
    <property type="match status" value="2"/>
</dbReference>
<reference evidence="3" key="1">
    <citation type="journal article" date="2008" name="Nat. Genet.">
        <title>The Pristionchus pacificus genome provides a unique perspective on nematode lifestyle and parasitism.</title>
        <authorList>
            <person name="Dieterich C."/>
            <person name="Clifton S.W."/>
            <person name="Schuster L.N."/>
            <person name="Chinwalla A."/>
            <person name="Delehaunty K."/>
            <person name="Dinkelacker I."/>
            <person name="Fulton L."/>
            <person name="Fulton R."/>
            <person name="Godfrey J."/>
            <person name="Minx P."/>
            <person name="Mitreva M."/>
            <person name="Roeseler W."/>
            <person name="Tian H."/>
            <person name="Witte H."/>
            <person name="Yang S.P."/>
            <person name="Wilson R.K."/>
            <person name="Sommer R.J."/>
        </authorList>
    </citation>
    <scope>NUCLEOTIDE SEQUENCE [LARGE SCALE GENOMIC DNA]</scope>
    <source>
        <strain evidence="3">PS312</strain>
    </source>
</reference>
<dbReference type="InterPro" id="IPR003582">
    <property type="entry name" value="ShKT_dom"/>
</dbReference>
<name>A0A2A6BA44_PRIPA</name>
<sequence>MRAGAIIIFLVSIDSVTAIDECVDRITSCGVQSNLCNRREYDDLMKYYCKKTCNRDCSPFTLPEIETTCADLTPDCLNKPYICTMPVYNSLAVQFCPKSCNRCA</sequence>
<evidence type="ECO:0000313" key="2">
    <source>
        <dbReference type="EnsemblMetazoa" id="PPA14980.1"/>
    </source>
</evidence>
<comment type="caution">
    <text evidence="1">Lacks conserved residue(s) required for the propagation of feature annotation.</text>
</comment>
<reference evidence="2" key="2">
    <citation type="submission" date="2022-06" db="UniProtKB">
        <authorList>
            <consortium name="EnsemblMetazoa"/>
        </authorList>
    </citation>
    <scope>IDENTIFICATION</scope>
    <source>
        <strain evidence="2">PS312</strain>
    </source>
</reference>
<dbReference type="PROSITE" id="PS51670">
    <property type="entry name" value="SHKT"/>
    <property type="match status" value="1"/>
</dbReference>
<accession>A0A2A6BA44</accession>
<keyword evidence="3" id="KW-1185">Reference proteome</keyword>
<gene>
    <name evidence="2" type="primary">WBGene00104534</name>
</gene>
<dbReference type="Gene3D" id="1.10.10.1940">
    <property type="match status" value="2"/>
</dbReference>
<protein>
    <submittedName>
        <fullName evidence="2">ShK domain-containing protein</fullName>
    </submittedName>
</protein>
<organism evidence="2 3">
    <name type="scientific">Pristionchus pacificus</name>
    <name type="common">Parasitic nematode worm</name>
    <dbReference type="NCBI Taxonomy" id="54126"/>
    <lineage>
        <taxon>Eukaryota</taxon>
        <taxon>Metazoa</taxon>
        <taxon>Ecdysozoa</taxon>
        <taxon>Nematoda</taxon>
        <taxon>Chromadorea</taxon>
        <taxon>Rhabditida</taxon>
        <taxon>Rhabditina</taxon>
        <taxon>Diplogasteromorpha</taxon>
        <taxon>Diplogasteroidea</taxon>
        <taxon>Neodiplogasteridae</taxon>
        <taxon>Pristionchus</taxon>
    </lineage>
</organism>
<evidence type="ECO:0000313" key="3">
    <source>
        <dbReference type="Proteomes" id="UP000005239"/>
    </source>
</evidence>
<accession>A0A8R1UDQ1</accession>
<dbReference type="EnsemblMetazoa" id="PPA14980.1">
    <property type="protein sequence ID" value="PPA14980.1"/>
    <property type="gene ID" value="WBGene00104534"/>
</dbReference>
<dbReference type="PANTHER" id="PTHR21724">
    <property type="entry name" value="SHKT DOMAIN-CONTAINING PROTEIN"/>
    <property type="match status" value="1"/>
</dbReference>
<dbReference type="GO" id="GO:0045087">
    <property type="term" value="P:innate immune response"/>
    <property type="evidence" value="ECO:0000318"/>
    <property type="project" value="GO_Central"/>
</dbReference>